<dbReference type="OrthoDB" id="1470350at2759"/>
<dbReference type="InterPro" id="IPR002401">
    <property type="entry name" value="Cyt_P450_E_grp-I"/>
</dbReference>
<dbReference type="InterPro" id="IPR036396">
    <property type="entry name" value="Cyt_P450_sf"/>
</dbReference>
<evidence type="ECO:0000256" key="2">
    <source>
        <dbReference type="ARBA" id="ARBA00023004"/>
    </source>
</evidence>
<dbReference type="Pfam" id="PF00067">
    <property type="entry name" value="p450"/>
    <property type="match status" value="1"/>
</dbReference>
<sequence length="595" mass="69056">MPPGHTSGNGPPAMRDDLEKIVYEMNPSIRQSMRFSKFDFKDMDHLITVNDSYAGKGDAGGSEIVNNTRYIQNEGGKNPKSDHSNSSYMNPDIKNPKNSDLREFNLSLKKKYGGICEVYLGGHRRIILSRPEYVEKLLSTSIKQTTFSARTHHVQGLEELKVLDKGLLFNNNLKSWRFNRQFFTQAILTPSFKNDAVLWAYKLFEELDGYWKSLMSNTSNDNEHEWSLEVDFSQWFHRFSYDIVVVLTTGERSYSMASYYNSLSTTKVQLPNALIENSDKFVNEVRNHILGLTIFMSISSFMRHYSPFIRNKVISLLKNRDCLFERLDCIIKRRRKEIEEAENTELRNDMLTYLITANTDRNINRIKPIEDEKMRPMTDDEIRINLLDAFVNGTDTTANLFCFLTYHLCHNPQVKQRVLAEIDKYFPSKTIHEITYQNLSKLKFCEAVIMETNRLTPTVNNITRYSTDTCEIAGYKWGKGQYFAINIIGLHLNEDYWDDPEVFNPNRFYHNSNDNNEDVDDTVMLNHKFSFSIFGGGLRICPGRKLAIIELLALMTLVYGKYDFELCNMNEELKVKSAGITSCQELKVIIKPRRI</sequence>
<dbReference type="PRINTS" id="PR00463">
    <property type="entry name" value="EP450I"/>
</dbReference>
<dbReference type="PROSITE" id="PS00086">
    <property type="entry name" value="CYTOCHROME_P450"/>
    <property type="match status" value="1"/>
</dbReference>
<dbReference type="Proteomes" id="UP000789759">
    <property type="component" value="Unassembled WGS sequence"/>
</dbReference>
<dbReference type="Gene3D" id="1.10.630.10">
    <property type="entry name" value="Cytochrome P450"/>
    <property type="match status" value="1"/>
</dbReference>
<dbReference type="GO" id="GO:0005506">
    <property type="term" value="F:iron ion binding"/>
    <property type="evidence" value="ECO:0007669"/>
    <property type="project" value="InterPro"/>
</dbReference>
<comment type="caution">
    <text evidence="6">The sequence shown here is derived from an EMBL/GenBank/DDBJ whole genome shotgun (WGS) entry which is preliminary data.</text>
</comment>
<reference evidence="6" key="1">
    <citation type="submission" date="2021-06" db="EMBL/GenBank/DDBJ databases">
        <authorList>
            <person name="Kallberg Y."/>
            <person name="Tangrot J."/>
            <person name="Rosling A."/>
        </authorList>
    </citation>
    <scope>NUCLEOTIDE SEQUENCE</scope>
    <source>
        <strain evidence="6">FL966</strain>
    </source>
</reference>
<keyword evidence="7" id="KW-1185">Reference proteome</keyword>
<evidence type="ECO:0000256" key="1">
    <source>
        <dbReference type="ARBA" id="ARBA00022723"/>
    </source>
</evidence>
<evidence type="ECO:0000256" key="5">
    <source>
        <dbReference type="SAM" id="MobiDB-lite"/>
    </source>
</evidence>
<dbReference type="GO" id="GO:0016705">
    <property type="term" value="F:oxidoreductase activity, acting on paired donors, with incorporation or reduction of molecular oxygen"/>
    <property type="evidence" value="ECO:0007669"/>
    <property type="project" value="InterPro"/>
</dbReference>
<dbReference type="PANTHER" id="PTHR24301:SF2">
    <property type="entry name" value="THROMBOXANE-A SYNTHASE"/>
    <property type="match status" value="1"/>
</dbReference>
<dbReference type="GO" id="GO:0020037">
    <property type="term" value="F:heme binding"/>
    <property type="evidence" value="ECO:0007669"/>
    <property type="project" value="InterPro"/>
</dbReference>
<keyword evidence="4" id="KW-0560">Oxidoreductase</keyword>
<comment type="cofactor">
    <cofactor evidence="3">
        <name>heme</name>
        <dbReference type="ChEBI" id="CHEBI:30413"/>
    </cofactor>
</comment>
<organism evidence="6 7">
    <name type="scientific">Cetraspora pellucida</name>
    <dbReference type="NCBI Taxonomy" id="1433469"/>
    <lineage>
        <taxon>Eukaryota</taxon>
        <taxon>Fungi</taxon>
        <taxon>Fungi incertae sedis</taxon>
        <taxon>Mucoromycota</taxon>
        <taxon>Glomeromycotina</taxon>
        <taxon>Glomeromycetes</taxon>
        <taxon>Diversisporales</taxon>
        <taxon>Gigasporaceae</taxon>
        <taxon>Cetraspora</taxon>
    </lineage>
</organism>
<dbReference type="SUPFAM" id="SSF48264">
    <property type="entry name" value="Cytochrome P450"/>
    <property type="match status" value="1"/>
</dbReference>
<keyword evidence="4" id="KW-0503">Monooxygenase</keyword>
<evidence type="ECO:0000313" key="7">
    <source>
        <dbReference type="Proteomes" id="UP000789759"/>
    </source>
</evidence>
<feature type="binding site" description="axial binding residue" evidence="3">
    <location>
        <position position="541"/>
    </location>
    <ligand>
        <name>heme</name>
        <dbReference type="ChEBI" id="CHEBI:30413"/>
    </ligand>
    <ligandPart>
        <name>Fe</name>
        <dbReference type="ChEBI" id="CHEBI:18248"/>
    </ligandPart>
</feature>
<evidence type="ECO:0000256" key="3">
    <source>
        <dbReference type="PIRSR" id="PIRSR602401-1"/>
    </source>
</evidence>
<dbReference type="PRINTS" id="PR00385">
    <property type="entry name" value="P450"/>
</dbReference>
<protein>
    <submittedName>
        <fullName evidence="6">12721_t:CDS:1</fullName>
    </submittedName>
</protein>
<gene>
    <name evidence="6" type="ORF">CPELLU_LOCUS2225</name>
</gene>
<evidence type="ECO:0000256" key="4">
    <source>
        <dbReference type="RuleBase" id="RU000461"/>
    </source>
</evidence>
<dbReference type="PANTHER" id="PTHR24301">
    <property type="entry name" value="THROMBOXANE-A SYNTHASE"/>
    <property type="match status" value="1"/>
</dbReference>
<name>A0A9N8ZHR5_9GLOM</name>
<dbReference type="InterPro" id="IPR001128">
    <property type="entry name" value="Cyt_P450"/>
</dbReference>
<proteinExistence type="inferred from homology"/>
<keyword evidence="1 3" id="KW-0479">Metal-binding</keyword>
<feature type="region of interest" description="Disordered" evidence="5">
    <location>
        <begin position="72"/>
        <end position="96"/>
    </location>
</feature>
<comment type="similarity">
    <text evidence="4">Belongs to the cytochrome P450 family.</text>
</comment>
<accession>A0A9N8ZHR5</accession>
<keyword evidence="2 3" id="KW-0408">Iron</keyword>
<keyword evidence="3 4" id="KW-0349">Heme</keyword>
<dbReference type="AlphaFoldDB" id="A0A9N8ZHR5"/>
<dbReference type="EMBL" id="CAJVQA010000934">
    <property type="protein sequence ID" value="CAG8496220.1"/>
    <property type="molecule type" value="Genomic_DNA"/>
</dbReference>
<dbReference type="GO" id="GO:0004497">
    <property type="term" value="F:monooxygenase activity"/>
    <property type="evidence" value="ECO:0007669"/>
    <property type="project" value="UniProtKB-KW"/>
</dbReference>
<dbReference type="InterPro" id="IPR017972">
    <property type="entry name" value="Cyt_P450_CS"/>
</dbReference>
<evidence type="ECO:0000313" key="6">
    <source>
        <dbReference type="EMBL" id="CAG8496220.1"/>
    </source>
</evidence>